<evidence type="ECO:0000313" key="1">
    <source>
        <dbReference type="EMBL" id="KAF7844432.1"/>
    </source>
</evidence>
<organism evidence="1 2">
    <name type="scientific">Senna tora</name>
    <dbReference type="NCBI Taxonomy" id="362788"/>
    <lineage>
        <taxon>Eukaryota</taxon>
        <taxon>Viridiplantae</taxon>
        <taxon>Streptophyta</taxon>
        <taxon>Embryophyta</taxon>
        <taxon>Tracheophyta</taxon>
        <taxon>Spermatophyta</taxon>
        <taxon>Magnoliopsida</taxon>
        <taxon>eudicotyledons</taxon>
        <taxon>Gunneridae</taxon>
        <taxon>Pentapetalae</taxon>
        <taxon>rosids</taxon>
        <taxon>fabids</taxon>
        <taxon>Fabales</taxon>
        <taxon>Fabaceae</taxon>
        <taxon>Caesalpinioideae</taxon>
        <taxon>Cassia clade</taxon>
        <taxon>Senna</taxon>
    </lineage>
</organism>
<protein>
    <submittedName>
        <fullName evidence="1">Uncharacterized protein</fullName>
    </submittedName>
</protein>
<dbReference type="AlphaFoldDB" id="A0A834XHP6"/>
<proteinExistence type="predicted"/>
<name>A0A834XHP6_9FABA</name>
<dbReference type="Proteomes" id="UP000634136">
    <property type="component" value="Unassembled WGS sequence"/>
</dbReference>
<sequence>MEDIFANPIGIPSQLMCKIIGSLPAEDISKVPYVLYNWYLTCKKSSFINEHSSYSRLNNFRHMLFCVPDLDGGALLFFLQLHPLVDNERAVMTFSRIPSFLAQAVVTFVGSDEGVLCFHNSLHFDVTMRFGFAFDHKNREFCIPVICDSVDGDAPQGMENDEGAIFGKRISLGLYYRGQQIGRIDNSPALLRFLDFTGDYLIVITEKMQFYDDEEHNISQGLIFLESPDVGIIRRRKKIATKTVINIESSFEYSMPLNRDVFKRNKTSNVVGKDEDISHNSPLSESQLSTQCCSKHGGRSIEARLCSIERLAQWNDVDNLELKDNYECLKMASEKQHHETMTMLSKIYKHLNE</sequence>
<accession>A0A834XHP6</accession>
<gene>
    <name evidence="1" type="ORF">G2W53_001337</name>
</gene>
<reference evidence="1" key="1">
    <citation type="submission" date="2020-09" db="EMBL/GenBank/DDBJ databases">
        <title>Genome-Enabled Discovery of Anthraquinone Biosynthesis in Senna tora.</title>
        <authorList>
            <person name="Kang S.-H."/>
            <person name="Pandey R.P."/>
            <person name="Lee C.-M."/>
            <person name="Sim J.-S."/>
            <person name="Jeong J.-T."/>
            <person name="Choi B.-S."/>
            <person name="Jung M."/>
            <person name="Ginzburg D."/>
            <person name="Zhao K."/>
            <person name="Won S.Y."/>
            <person name="Oh T.-J."/>
            <person name="Yu Y."/>
            <person name="Kim N.-H."/>
            <person name="Lee O.R."/>
            <person name="Lee T.-H."/>
            <person name="Bashyal P."/>
            <person name="Kim T.-S."/>
            <person name="Lee W.-H."/>
            <person name="Kawkins C."/>
            <person name="Kim C.-K."/>
            <person name="Kim J.S."/>
            <person name="Ahn B.O."/>
            <person name="Rhee S.Y."/>
            <person name="Sohng J.K."/>
        </authorList>
    </citation>
    <scope>NUCLEOTIDE SEQUENCE</scope>
    <source>
        <tissue evidence="1">Leaf</tissue>
    </source>
</reference>
<evidence type="ECO:0000313" key="2">
    <source>
        <dbReference type="Proteomes" id="UP000634136"/>
    </source>
</evidence>
<dbReference type="EMBL" id="JAAIUW010000001">
    <property type="protein sequence ID" value="KAF7844432.1"/>
    <property type="molecule type" value="Genomic_DNA"/>
</dbReference>
<keyword evidence="2" id="KW-1185">Reference proteome</keyword>
<comment type="caution">
    <text evidence="1">The sequence shown here is derived from an EMBL/GenBank/DDBJ whole genome shotgun (WGS) entry which is preliminary data.</text>
</comment>